<dbReference type="Pfam" id="PF21385">
    <property type="entry name" value="ACCA_BT"/>
    <property type="match status" value="1"/>
</dbReference>
<keyword evidence="6" id="KW-0276">Fatty acid metabolism</keyword>
<dbReference type="GO" id="GO:0005739">
    <property type="term" value="C:mitochondrion"/>
    <property type="evidence" value="ECO:0007669"/>
    <property type="project" value="TreeGrafter"/>
</dbReference>
<evidence type="ECO:0000256" key="7">
    <source>
        <dbReference type="ARBA" id="ARBA00022840"/>
    </source>
</evidence>
<dbReference type="InterPro" id="IPR011763">
    <property type="entry name" value="COA_CT_C"/>
</dbReference>
<feature type="domain" description="Biotin carboxylation" evidence="17">
    <location>
        <begin position="46"/>
        <end position="548"/>
    </location>
</feature>
<feature type="domain" description="ATP-grasp" evidence="16">
    <location>
        <begin position="205"/>
        <end position="396"/>
    </location>
</feature>
<dbReference type="GO" id="GO:0006633">
    <property type="term" value="P:fatty acid biosynthetic process"/>
    <property type="evidence" value="ECO:0007669"/>
    <property type="project" value="UniProtKB-KW"/>
</dbReference>
<dbReference type="FunFam" id="3.40.50.20:FF:000005">
    <property type="entry name" value="acetyl-CoA carboxylase isoform X2"/>
    <property type="match status" value="1"/>
</dbReference>
<evidence type="ECO:0000256" key="12">
    <source>
        <dbReference type="ARBA" id="ARBA00048065"/>
    </source>
</evidence>
<dbReference type="PANTHER" id="PTHR45728">
    <property type="entry name" value="ACETYL-COA CARBOXYLASE, ISOFORM A"/>
    <property type="match status" value="1"/>
</dbReference>
<comment type="caution">
    <text evidence="20">The sequence shown here is derived from an EMBL/GenBank/DDBJ whole genome shotgun (WGS) entry which is preliminary data.</text>
</comment>
<dbReference type="InterPro" id="IPR011054">
    <property type="entry name" value="Rudment_hybrid_motif"/>
</dbReference>
<dbReference type="Gene3D" id="3.30.470.20">
    <property type="entry name" value="ATP-grasp fold, B domain"/>
    <property type="match status" value="1"/>
</dbReference>
<dbReference type="PROSITE" id="PS00866">
    <property type="entry name" value="CPSASE_1"/>
    <property type="match status" value="1"/>
</dbReference>
<keyword evidence="4" id="KW-0436">Ligase</keyword>
<dbReference type="FunFam" id="2.40.50.100:FF:000005">
    <property type="entry name" value="Acetyl-CoA carboxylase 1"/>
    <property type="match status" value="1"/>
</dbReference>
<dbReference type="InterPro" id="IPR034733">
    <property type="entry name" value="AcCoA_carboxyl_beta"/>
</dbReference>
<dbReference type="Pfam" id="PF02785">
    <property type="entry name" value="Biotin_carb_C"/>
    <property type="match status" value="1"/>
</dbReference>
<keyword evidence="9" id="KW-0275">Fatty acid biosynthesis</keyword>
<dbReference type="STRING" id="418985.A0A1V9XZ93"/>
<dbReference type="PROSITE" id="PS00867">
    <property type="entry name" value="CPSASE_2"/>
    <property type="match status" value="1"/>
</dbReference>
<evidence type="ECO:0000256" key="14">
    <source>
        <dbReference type="PROSITE-ProRule" id="PRU00409"/>
    </source>
</evidence>
<comment type="pathway">
    <text evidence="2">Lipid metabolism; malonyl-CoA biosynthesis; malonyl-CoA from acetyl-CoA: step 1/1.</text>
</comment>
<dbReference type="FunFam" id="3.90.1770.10:FF:000001">
    <property type="entry name" value="acetyl-CoA carboxylase 1"/>
    <property type="match status" value="1"/>
</dbReference>
<dbReference type="Gene3D" id="3.90.226.10">
    <property type="entry name" value="2-enoyl-CoA Hydratase, Chain A, domain 1"/>
    <property type="match status" value="3"/>
</dbReference>
<keyword evidence="8" id="KW-0443">Lipid metabolism</keyword>
<comment type="catalytic activity">
    <reaction evidence="12">
        <text>hydrogencarbonate + acetyl-CoA + ATP = malonyl-CoA + ADP + phosphate + H(+)</text>
        <dbReference type="Rhea" id="RHEA:11308"/>
        <dbReference type="ChEBI" id="CHEBI:15378"/>
        <dbReference type="ChEBI" id="CHEBI:17544"/>
        <dbReference type="ChEBI" id="CHEBI:30616"/>
        <dbReference type="ChEBI" id="CHEBI:43474"/>
        <dbReference type="ChEBI" id="CHEBI:57288"/>
        <dbReference type="ChEBI" id="CHEBI:57384"/>
        <dbReference type="ChEBI" id="CHEBI:456216"/>
        <dbReference type="EC" id="6.4.1.2"/>
    </reaction>
</comment>
<evidence type="ECO:0000259" key="16">
    <source>
        <dbReference type="PROSITE" id="PS50975"/>
    </source>
</evidence>
<name>A0A1V9XZ93_9ACAR</name>
<keyword evidence="21" id="KW-1185">Reference proteome</keyword>
<dbReference type="UniPathway" id="UPA00655">
    <property type="reaction ID" value="UER00711"/>
</dbReference>
<sequence>MSGVHLSAQDAESKGSVLSGSGSAGGKDFILASPEQFVTRFGGDHVINQVLIANNGIAAVKCMRSIRRWSYEMFTNDRAIRFVVMVTPEDLAANSEYIKLADHCVPVPGGSNNNNYANVDLILDIAKSVGAQAVWAGWGHASENPRLPEILMKNGIVFMGPPEKAMWALGDKIASSIVAQTADIPTLAWSGSGLKADWNKDEGYKEKKLRIKPELYKKGCVGNVDAGLEAAQKIGFPVMIKASEGGGGKGIRKCECVDDFPSCFRQVQSEVPGSPIFIMKLATNARHLEVQLLADNYGNAISLFGRDCSIQRRHQKIIEEAPCVIAQNTVFEEMEKAAVRLAKIVGYVSAGTVEYLYNEDGNFYFLELNPRLQVEHPCTEMISDVNLPACQLQIAMGIPLYRIKDIRLLYGENPYGSSPIDFDNPQHKPLPWGHVIAARITSENPDEGFKPSAGGLQELNFRSNKNVWGYFSVGASGGLHEFADSQFGHCFSWGEDREEARENLVVALKELSIRGDFRTTVEYLITLLETQAFHENSFDTGWLDQLIAERVKSEKPDMMLSVTCGALHVAYKTIRENLVGFQTALEKGQILPMSTLNNTYPVDLVCDRVKYSVEVSQSGPNTYFLIMNGTNRELEAHQLSDDRLLISIDGSSYTTYLKEEVDRYRVVIGNQTCVFEKEKDPSVLRSPSTGKLLQFLVEDGSHVLAGQPYAEIEVMKMVMTLTVEETGTVYLIKRPGAVLEAGAELARLELDDPTRVNKAMPYQQGFPDLKIESGQKFDKLNQQFMNAKCELENILDGYVIPEPYFSQRVQNSLEVFMRTLRDPQLPLMELKDIISSISGRIPPQVENNIRQLMKMYDKNITSMLAQFPSQQIASVIDGYAATLQKRSDRDVFFLTTQGIVQLVQRYRNGIRGRMKLVLQELLGKYLSVEVDFQNGQYDKCVALLREKHKGSTKTIVDKIFSHFNVLKKNQLMIKLIDHLCLHEPGLTDELSATLNELTCLSKQDNGRVALRARQVLIATHQPSYDLRHNQMETIFLSAIDMYGHDFCPENLQKLIMSETSIFDVLQDFFYHANHVVRKAALEVYIRRAYISYDLTCLQHLELTSGVCAAQFQFLLPSSHPNRLSNLAEQEDKTTWEDGPMPDFDSQRVGVMAAFNTFDNFVNEFDNTLDLLDWTPMADFTAVRERNSGSVSETTVENASEPTEPMNIVTVAVKYEDEPEAQLKKKFYNFCQGRQDELRERRIRRITFLVLQKGKFPQYYTFRHRDNFREDAIYRHLEPALAFQLEINRLRNYDLEAIPTAALKMHLYLGKAKVPKGQAVTDYRFFIRAIIRHSDLITKEASYEYMQNEGERLLLEAMDELEVAYTHPFAKRTDCNHIFLNFLPKVTMDPLKIAENVRLMVLRYGPRLWKLRVLHAEIKMTIRLPGSGGKCVPVRLFLANDNGYLLDIYVYKEVVDPHMGIMRFETWPGTKQGPFHGLPISAPYVTKDYLQHKRFQAQSNGTTYVYDFPDMFKQALHRLWEEYIDAHPEIEVPATLVEALELVLDGDNKLVEMKRLAGENDVGMVAWRMRLFTPEYPEGRDVIVIANDITFLMGTFGPQEDLLFFKASERARQLGIPRLYISANSGAKIGLAEEIKHLFNVAWYDPAIPDKGYKYLYLTPENYRKIERMVFMAAAQDHPYRVLVTEGKVNADPLGTDALVLVVFVVSTLNSVNAELIEDDGESRYKITNIIGKENGLGVENLAFAGMIAGETSRAYEDIVTISLVTCRGIGIGAYLVRLGQRVIQLESSHIILTGAGALNKLLGREVYTSNNQLGGIQIMHENGVSHVTVHDDLEGCYTMLQWLSYMPRVKGADLPIVESNDSFERDVVFTPTKAPYDPRWLLAGRESPNLPGFWEDGFFDRDTFSEIMANWAKTVVAGRARLGGIPVGVIAVETRTVEFACPADPANLDSEAKIISQAGQVWFPDSAFKTAQAINDFNREGLPLFVFANWRGFSGGMKDMYDQVLKFGAYIVDALRCYKQPVIVYIPPFGELRGGAWAVVDATINPAQMEMYADPESRGGVLEPEGTVEIRFRRKDLIKSMHRLDTRCSQLLQSIAGCESGSPERAVLEKELAERENQLCPMYHQVALTFADLHDTPVRMMEKNVIRDIVQWSKSRQVFYWRLRRLLLQDKMKKEILSSRSNLTEPELESIFRGWFVESQGADVSSLWDNDQVVTKWLLDQLNPERGSSLALENIRKMKQDATLSKVKSLLTKNEDILMDAAVFALNQMSSKQRDDLMLTLAASATKKPML</sequence>
<dbReference type="InterPro" id="IPR000089">
    <property type="entry name" value="Biotin_lipoyl"/>
</dbReference>
<dbReference type="GO" id="GO:0004075">
    <property type="term" value="F:biotin carboxylase activity"/>
    <property type="evidence" value="ECO:0007669"/>
    <property type="project" value="UniProtKB-EC"/>
</dbReference>
<evidence type="ECO:0000256" key="2">
    <source>
        <dbReference type="ARBA" id="ARBA00004956"/>
    </source>
</evidence>
<organism evidence="20 21">
    <name type="scientific">Tropilaelaps mercedesae</name>
    <dbReference type="NCBI Taxonomy" id="418985"/>
    <lineage>
        <taxon>Eukaryota</taxon>
        <taxon>Metazoa</taxon>
        <taxon>Ecdysozoa</taxon>
        <taxon>Arthropoda</taxon>
        <taxon>Chelicerata</taxon>
        <taxon>Arachnida</taxon>
        <taxon>Acari</taxon>
        <taxon>Parasitiformes</taxon>
        <taxon>Mesostigmata</taxon>
        <taxon>Gamasina</taxon>
        <taxon>Dermanyssoidea</taxon>
        <taxon>Laelapidae</taxon>
        <taxon>Tropilaelaps</taxon>
    </lineage>
</organism>
<dbReference type="SUPFAM" id="SSF52440">
    <property type="entry name" value="PreATP-grasp domain"/>
    <property type="match status" value="1"/>
</dbReference>
<gene>
    <name evidence="20" type="ORF">BIW11_06184</name>
</gene>
<dbReference type="InterPro" id="IPR013815">
    <property type="entry name" value="ATP_grasp_subdomain_1"/>
</dbReference>
<keyword evidence="7 14" id="KW-0067">ATP-binding</keyword>
<evidence type="ECO:0000256" key="4">
    <source>
        <dbReference type="ARBA" id="ARBA00022598"/>
    </source>
</evidence>
<dbReference type="InterPro" id="IPR001882">
    <property type="entry name" value="Biotin_BS"/>
</dbReference>
<dbReference type="Proteomes" id="UP000192247">
    <property type="component" value="Unassembled WGS sequence"/>
</dbReference>
<dbReference type="PANTHER" id="PTHR45728:SF3">
    <property type="entry name" value="ACETYL-COA CARBOXYLASE"/>
    <property type="match status" value="1"/>
</dbReference>
<evidence type="ECO:0000256" key="1">
    <source>
        <dbReference type="ARBA" id="ARBA00001953"/>
    </source>
</evidence>
<proteinExistence type="predicted"/>
<dbReference type="InterPro" id="IPR011762">
    <property type="entry name" value="COA_CT_N"/>
</dbReference>
<dbReference type="InterPro" id="IPR005482">
    <property type="entry name" value="Biotin_COase_C"/>
</dbReference>
<dbReference type="GO" id="GO:2001295">
    <property type="term" value="P:malonyl-CoA biosynthetic process"/>
    <property type="evidence" value="ECO:0007669"/>
    <property type="project" value="UniProtKB-UniPathway"/>
</dbReference>
<dbReference type="Pfam" id="PF00364">
    <property type="entry name" value="Biotin_lipoyl"/>
    <property type="match status" value="1"/>
</dbReference>
<evidence type="ECO:0000259" key="19">
    <source>
        <dbReference type="PROSITE" id="PS50989"/>
    </source>
</evidence>
<dbReference type="InterPro" id="IPR049076">
    <property type="entry name" value="ACCA"/>
</dbReference>
<evidence type="ECO:0000259" key="18">
    <source>
        <dbReference type="PROSITE" id="PS50980"/>
    </source>
</evidence>
<dbReference type="SMART" id="SM00878">
    <property type="entry name" value="Biotin_carb_C"/>
    <property type="match status" value="1"/>
</dbReference>
<dbReference type="InParanoid" id="A0A1V9XZ93"/>
<dbReference type="SUPFAM" id="SSF56059">
    <property type="entry name" value="Glutathione synthetase ATP-binding domain-like"/>
    <property type="match status" value="1"/>
</dbReference>
<dbReference type="Pfam" id="PF08326">
    <property type="entry name" value="ACC_central"/>
    <property type="match status" value="1"/>
</dbReference>
<dbReference type="InterPro" id="IPR016185">
    <property type="entry name" value="PreATP-grasp_dom_sf"/>
</dbReference>
<dbReference type="InterPro" id="IPR011761">
    <property type="entry name" value="ATP-grasp"/>
</dbReference>
<comment type="catalytic activity">
    <reaction evidence="13">
        <text>N(6)-biotinyl-L-lysyl-[protein] + hydrogencarbonate + ATP = N(6)-carboxybiotinyl-L-lysyl-[protein] + ADP + phosphate + H(+)</text>
        <dbReference type="Rhea" id="RHEA:13501"/>
        <dbReference type="Rhea" id="RHEA-COMP:10505"/>
        <dbReference type="Rhea" id="RHEA-COMP:10506"/>
        <dbReference type="ChEBI" id="CHEBI:15378"/>
        <dbReference type="ChEBI" id="CHEBI:17544"/>
        <dbReference type="ChEBI" id="CHEBI:30616"/>
        <dbReference type="ChEBI" id="CHEBI:43474"/>
        <dbReference type="ChEBI" id="CHEBI:83144"/>
        <dbReference type="ChEBI" id="CHEBI:83145"/>
        <dbReference type="ChEBI" id="CHEBI:456216"/>
        <dbReference type="EC" id="6.3.4.14"/>
    </reaction>
</comment>
<dbReference type="Gene3D" id="3.30.1490.20">
    <property type="entry name" value="ATP-grasp fold, A domain"/>
    <property type="match status" value="1"/>
</dbReference>
<evidence type="ECO:0000256" key="11">
    <source>
        <dbReference type="ARBA" id="ARBA00023268"/>
    </source>
</evidence>
<dbReference type="SUPFAM" id="SSF52096">
    <property type="entry name" value="ClpP/crotonase"/>
    <property type="match status" value="3"/>
</dbReference>
<dbReference type="FunFam" id="3.30.1490.20:FF:000003">
    <property type="entry name" value="acetyl-CoA carboxylase isoform X1"/>
    <property type="match status" value="1"/>
</dbReference>
<dbReference type="OrthoDB" id="10029892at2759"/>
<dbReference type="Gene3D" id="3.90.1770.10">
    <property type="entry name" value="PreATP-grasp domain"/>
    <property type="match status" value="1"/>
</dbReference>
<dbReference type="FunFam" id="3.90.226.10:FF:000010">
    <property type="entry name" value="acetyl-CoA carboxylase isoform X2"/>
    <property type="match status" value="1"/>
</dbReference>
<dbReference type="PROSITE" id="PS50979">
    <property type="entry name" value="BC"/>
    <property type="match status" value="1"/>
</dbReference>
<evidence type="ECO:0000256" key="3">
    <source>
        <dbReference type="ARBA" id="ARBA00022516"/>
    </source>
</evidence>
<dbReference type="PROSITE" id="PS50980">
    <property type="entry name" value="COA_CT_NTER"/>
    <property type="match status" value="1"/>
</dbReference>
<evidence type="ECO:0000313" key="21">
    <source>
        <dbReference type="Proteomes" id="UP000192247"/>
    </source>
</evidence>
<dbReference type="PROSITE" id="PS00188">
    <property type="entry name" value="BIOTIN"/>
    <property type="match status" value="1"/>
</dbReference>
<dbReference type="EMBL" id="MNPL01001840">
    <property type="protein sequence ID" value="OQR78780.1"/>
    <property type="molecule type" value="Genomic_DNA"/>
</dbReference>
<evidence type="ECO:0000256" key="5">
    <source>
        <dbReference type="ARBA" id="ARBA00022741"/>
    </source>
</evidence>
<dbReference type="PROSITE" id="PS50968">
    <property type="entry name" value="BIOTINYL_LIPOYL"/>
    <property type="match status" value="1"/>
</dbReference>
<dbReference type="GO" id="GO:0005524">
    <property type="term" value="F:ATP binding"/>
    <property type="evidence" value="ECO:0007669"/>
    <property type="project" value="UniProtKB-UniRule"/>
</dbReference>
<dbReference type="GO" id="GO:0003989">
    <property type="term" value="F:acetyl-CoA carboxylase activity"/>
    <property type="evidence" value="ECO:0007669"/>
    <property type="project" value="UniProtKB-EC"/>
</dbReference>
<protein>
    <submittedName>
        <fullName evidence="20">Uncharacterized protein</fullName>
    </submittedName>
</protein>
<evidence type="ECO:0000259" key="17">
    <source>
        <dbReference type="PROSITE" id="PS50979"/>
    </source>
</evidence>
<keyword evidence="10" id="KW-0092">Biotin</keyword>
<dbReference type="PROSITE" id="PS50989">
    <property type="entry name" value="COA_CT_CTER"/>
    <property type="match status" value="1"/>
</dbReference>
<dbReference type="InterPro" id="IPR029045">
    <property type="entry name" value="ClpP/crotonase-like_dom_sf"/>
</dbReference>
<dbReference type="Gene3D" id="2.40.50.100">
    <property type="match status" value="1"/>
</dbReference>
<evidence type="ECO:0000256" key="10">
    <source>
        <dbReference type="ARBA" id="ARBA00023267"/>
    </source>
</evidence>
<evidence type="ECO:0000256" key="8">
    <source>
        <dbReference type="ARBA" id="ARBA00023098"/>
    </source>
</evidence>
<dbReference type="Pfam" id="PF01039">
    <property type="entry name" value="Carboxyl_trans"/>
    <property type="match status" value="1"/>
</dbReference>
<dbReference type="Gene3D" id="3.40.50.20">
    <property type="match status" value="1"/>
</dbReference>
<keyword evidence="3" id="KW-0444">Lipid biosynthesis</keyword>
<dbReference type="FunFam" id="3.30.470.20:FF:000005">
    <property type="entry name" value="Acetyl-CoA carboxylase 1"/>
    <property type="match status" value="1"/>
</dbReference>
<keyword evidence="11" id="KW-0511">Multifunctional enzyme</keyword>
<evidence type="ECO:0000256" key="6">
    <source>
        <dbReference type="ARBA" id="ARBA00022832"/>
    </source>
</evidence>
<dbReference type="InterPro" id="IPR011053">
    <property type="entry name" value="Single_hybrid_motif"/>
</dbReference>
<comment type="cofactor">
    <cofactor evidence="1">
        <name>biotin</name>
        <dbReference type="ChEBI" id="CHEBI:57586"/>
    </cofactor>
</comment>
<evidence type="ECO:0000313" key="20">
    <source>
        <dbReference type="EMBL" id="OQR78780.1"/>
    </source>
</evidence>
<dbReference type="InterPro" id="IPR005479">
    <property type="entry name" value="CPAse_ATP-bd"/>
</dbReference>
<dbReference type="FunCoup" id="A0A1V9XZ93">
    <property type="interactions" value="1027"/>
</dbReference>
<evidence type="ECO:0000256" key="13">
    <source>
        <dbReference type="ARBA" id="ARBA00048600"/>
    </source>
</evidence>
<dbReference type="CDD" id="cd06850">
    <property type="entry name" value="biotinyl_domain"/>
    <property type="match status" value="1"/>
</dbReference>
<feature type="domain" description="CoA carboxyltransferase N-terminal" evidence="18">
    <location>
        <begin position="1482"/>
        <end position="1858"/>
    </location>
</feature>
<dbReference type="GO" id="GO:0046872">
    <property type="term" value="F:metal ion binding"/>
    <property type="evidence" value="ECO:0007669"/>
    <property type="project" value="InterPro"/>
</dbReference>
<reference evidence="20 21" key="1">
    <citation type="journal article" date="2017" name="Gigascience">
        <title>Draft genome of the honey bee ectoparasitic mite, Tropilaelaps mercedesae, is shaped by the parasitic life history.</title>
        <authorList>
            <person name="Dong X."/>
            <person name="Armstrong S.D."/>
            <person name="Xia D."/>
            <person name="Makepeace B.L."/>
            <person name="Darby A.C."/>
            <person name="Kadowaki T."/>
        </authorList>
    </citation>
    <scope>NUCLEOTIDE SEQUENCE [LARGE SCALE GENOMIC DNA]</scope>
    <source>
        <strain evidence="20">Wuxi-XJTLU</strain>
    </source>
</reference>
<dbReference type="PROSITE" id="PS50975">
    <property type="entry name" value="ATP_GRASP"/>
    <property type="match status" value="1"/>
</dbReference>
<dbReference type="Pfam" id="PF02786">
    <property type="entry name" value="CPSase_L_D2"/>
    <property type="match status" value="1"/>
</dbReference>
<feature type="domain" description="CoA carboxyltransferase C-terminal" evidence="19">
    <location>
        <begin position="1862"/>
        <end position="2178"/>
    </location>
</feature>
<dbReference type="InterPro" id="IPR049074">
    <property type="entry name" value="ACCA_BT"/>
</dbReference>
<evidence type="ECO:0000256" key="9">
    <source>
        <dbReference type="ARBA" id="ARBA00023160"/>
    </source>
</evidence>
<dbReference type="SUPFAM" id="SSF51246">
    <property type="entry name" value="Rudiment single hybrid motif"/>
    <property type="match status" value="1"/>
</dbReference>
<feature type="domain" description="Lipoyl-binding" evidence="15">
    <location>
        <begin position="675"/>
        <end position="749"/>
    </location>
</feature>
<dbReference type="SUPFAM" id="SSF51230">
    <property type="entry name" value="Single hybrid motif"/>
    <property type="match status" value="1"/>
</dbReference>
<keyword evidence="5 14" id="KW-0547">Nucleotide-binding</keyword>
<evidence type="ECO:0000259" key="15">
    <source>
        <dbReference type="PROSITE" id="PS50968"/>
    </source>
</evidence>
<dbReference type="InterPro" id="IPR013537">
    <property type="entry name" value="AcCoA_COase_cen"/>
</dbReference>
<dbReference type="InterPro" id="IPR011764">
    <property type="entry name" value="Biotin_carboxylation_dom"/>
</dbReference>
<dbReference type="InterPro" id="IPR005481">
    <property type="entry name" value="BC-like_N"/>
</dbReference>
<dbReference type="Pfam" id="PF00289">
    <property type="entry name" value="Biotin_carb_N"/>
    <property type="match status" value="1"/>
</dbReference>
<accession>A0A1V9XZ93</accession>